<organism evidence="3 4">
    <name type="scientific">Thlaspi arvense</name>
    <name type="common">Field penny-cress</name>
    <dbReference type="NCBI Taxonomy" id="13288"/>
    <lineage>
        <taxon>Eukaryota</taxon>
        <taxon>Viridiplantae</taxon>
        <taxon>Streptophyta</taxon>
        <taxon>Embryophyta</taxon>
        <taxon>Tracheophyta</taxon>
        <taxon>Spermatophyta</taxon>
        <taxon>Magnoliopsida</taxon>
        <taxon>eudicotyledons</taxon>
        <taxon>Gunneridae</taxon>
        <taxon>Pentapetalae</taxon>
        <taxon>rosids</taxon>
        <taxon>malvids</taxon>
        <taxon>Brassicales</taxon>
        <taxon>Brassicaceae</taxon>
        <taxon>Thlaspideae</taxon>
        <taxon>Thlaspi</taxon>
    </lineage>
</organism>
<evidence type="ECO:0000256" key="2">
    <source>
        <dbReference type="SAM" id="SignalP"/>
    </source>
</evidence>
<dbReference type="EMBL" id="OU466860">
    <property type="protein sequence ID" value="CAH2058170.1"/>
    <property type="molecule type" value="Genomic_DNA"/>
</dbReference>
<keyword evidence="2" id="KW-0732">Signal</keyword>
<name>A0AAU9S4K1_THLAR</name>
<reference evidence="3 4" key="1">
    <citation type="submission" date="2022-03" db="EMBL/GenBank/DDBJ databases">
        <authorList>
            <person name="Nunn A."/>
            <person name="Chopra R."/>
            <person name="Nunn A."/>
            <person name="Contreras Garrido A."/>
        </authorList>
    </citation>
    <scope>NUCLEOTIDE SEQUENCE [LARGE SCALE GENOMIC DNA]</scope>
</reference>
<dbReference type="InterPro" id="IPR037176">
    <property type="entry name" value="Osmotin/thaumatin-like_sf"/>
</dbReference>
<dbReference type="InterPro" id="IPR001938">
    <property type="entry name" value="Thaumatin"/>
</dbReference>
<evidence type="ECO:0000313" key="4">
    <source>
        <dbReference type="Proteomes" id="UP000836841"/>
    </source>
</evidence>
<dbReference type="CDD" id="cd09218">
    <property type="entry name" value="TLP-PA"/>
    <property type="match status" value="1"/>
</dbReference>
<dbReference type="Pfam" id="PF00314">
    <property type="entry name" value="Thaumatin"/>
    <property type="match status" value="1"/>
</dbReference>
<accession>A0AAU9S4K1</accession>
<dbReference type="FunFam" id="2.60.110.10:FF:000004">
    <property type="entry name" value="THAUMATIN-LIKE PROTEIN 1"/>
    <property type="match status" value="1"/>
</dbReference>
<dbReference type="SUPFAM" id="SSF49870">
    <property type="entry name" value="Osmotin, thaumatin-like protein"/>
    <property type="match status" value="1"/>
</dbReference>
<dbReference type="Gene3D" id="2.60.110.10">
    <property type="entry name" value="Thaumatin"/>
    <property type="match status" value="1"/>
</dbReference>
<dbReference type="PROSITE" id="PS51367">
    <property type="entry name" value="THAUMATIN_2"/>
    <property type="match status" value="1"/>
</dbReference>
<dbReference type="AlphaFoldDB" id="A0AAU9S4K1"/>
<sequence length="407" mass="45416">MAERFPLLFLLASHLLVSVMSRSFTIENKCEYTIWPASYSYVGSLDTTGFRLETNETRTVNATSSWIGNLWGRTDCDTNSTGYFSCVTGDCGSGEIECSDPLVQVQLVPPATLAEFNLAYDGGDDYYDVNVINGYNLPMLVTPENRKCKSIRCVVDINNTCPSELRMNSSDIRSNDPFACMTSCQKNQLPELCCVGLYVKDEDVVGPEKCKRTIYSQTFNRACPGAYSYAYDTNLSTFTCPYSNNFVITFCPPKPGKSTLKLKLILGASSVFAMIIIIAIIVVKVRENNMRKSDRNRKDMETVGEIMSVFADQITEEEDEELVKKMAIVGLWCIQTNPFDRPPMSKVVEMLEGSQEALQIPPKPILSLPARTVQETSSFSIPSQDTFHYSEEVQDIAQENQDSISSS</sequence>
<feature type="chain" id="PRO_5043527056" evidence="2">
    <location>
        <begin position="22"/>
        <end position="407"/>
    </location>
</feature>
<keyword evidence="1" id="KW-0472">Membrane</keyword>
<proteinExistence type="predicted"/>
<dbReference type="InterPro" id="IPR017949">
    <property type="entry name" value="Thaumatin_CS"/>
</dbReference>
<dbReference type="PRINTS" id="PR00347">
    <property type="entry name" value="THAUMATIN"/>
</dbReference>
<feature type="signal peptide" evidence="2">
    <location>
        <begin position="1"/>
        <end position="21"/>
    </location>
</feature>
<feature type="transmembrane region" description="Helical" evidence="1">
    <location>
        <begin position="264"/>
        <end position="283"/>
    </location>
</feature>
<dbReference type="PROSITE" id="PS00316">
    <property type="entry name" value="THAUMATIN_1"/>
    <property type="match status" value="1"/>
</dbReference>
<keyword evidence="1" id="KW-1133">Transmembrane helix</keyword>
<evidence type="ECO:0000256" key="1">
    <source>
        <dbReference type="SAM" id="Phobius"/>
    </source>
</evidence>
<dbReference type="Gene3D" id="1.10.510.10">
    <property type="entry name" value="Transferase(Phosphotransferase) domain 1"/>
    <property type="match status" value="1"/>
</dbReference>
<dbReference type="PANTHER" id="PTHR31048">
    <property type="entry name" value="OS03G0233200 PROTEIN"/>
    <property type="match status" value="1"/>
</dbReference>
<keyword evidence="1" id="KW-0812">Transmembrane</keyword>
<protein>
    <submittedName>
        <fullName evidence="3">Uncharacterized protein</fullName>
    </submittedName>
</protein>
<gene>
    <name evidence="3" type="ORF">TAV2_LOCUS14543</name>
</gene>
<dbReference type="Proteomes" id="UP000836841">
    <property type="component" value="Chromosome 4"/>
</dbReference>
<dbReference type="SMART" id="SM00205">
    <property type="entry name" value="THN"/>
    <property type="match status" value="1"/>
</dbReference>
<evidence type="ECO:0000313" key="3">
    <source>
        <dbReference type="EMBL" id="CAH2058170.1"/>
    </source>
</evidence>
<keyword evidence="4" id="KW-1185">Reference proteome</keyword>